<dbReference type="GO" id="GO:0003684">
    <property type="term" value="F:damaged DNA binding"/>
    <property type="evidence" value="ECO:0007669"/>
    <property type="project" value="InterPro"/>
</dbReference>
<comment type="similarity">
    <text evidence="1">Belongs to the DNA polymerase type-Y family.</text>
</comment>
<dbReference type="CDD" id="cd01700">
    <property type="entry name" value="PolY_Pol_V_umuC"/>
    <property type="match status" value="1"/>
</dbReference>
<dbReference type="PANTHER" id="PTHR11076">
    <property type="entry name" value="DNA REPAIR POLYMERASE UMUC / TRANSFERASE FAMILY MEMBER"/>
    <property type="match status" value="1"/>
</dbReference>
<dbReference type="EMBL" id="CP051151">
    <property type="protein sequence ID" value="QLY40441.1"/>
    <property type="molecule type" value="Genomic_DNA"/>
</dbReference>
<dbReference type="SUPFAM" id="SSF100879">
    <property type="entry name" value="Lesion bypass DNA polymerase (Y-family), little finger domain"/>
    <property type="match status" value="1"/>
</dbReference>
<dbReference type="GO" id="GO:0006281">
    <property type="term" value="P:DNA repair"/>
    <property type="evidence" value="ECO:0007669"/>
    <property type="project" value="InterPro"/>
</dbReference>
<dbReference type="PANTHER" id="PTHR11076:SF35">
    <property type="entry name" value="DNA REPAIR PROTEIN HOMOLOG YOBH"/>
    <property type="match status" value="1"/>
</dbReference>
<evidence type="ECO:0000259" key="2">
    <source>
        <dbReference type="PROSITE" id="PS50173"/>
    </source>
</evidence>
<name>A0A7L6N4F5_9MOLU</name>
<dbReference type="InterPro" id="IPR001126">
    <property type="entry name" value="UmuC"/>
</dbReference>
<evidence type="ECO:0000313" key="3">
    <source>
        <dbReference type="EMBL" id="QLY40441.1"/>
    </source>
</evidence>
<reference evidence="3 4" key="1">
    <citation type="submission" date="2020-04" db="EMBL/GenBank/DDBJ databases">
        <authorList>
            <person name="Zheng R.K."/>
            <person name="Sun C.M."/>
        </authorList>
    </citation>
    <scope>NUCLEOTIDE SEQUENCE [LARGE SCALE GENOMIC DNA]</scope>
    <source>
        <strain evidence="4">zrk29</strain>
    </source>
</reference>
<accession>A0A7L6N4F5</accession>
<dbReference type="InterPro" id="IPR053848">
    <property type="entry name" value="IMS_HHH_1"/>
</dbReference>
<dbReference type="SUPFAM" id="SSF56672">
    <property type="entry name" value="DNA/RNA polymerases"/>
    <property type="match status" value="1"/>
</dbReference>
<dbReference type="Pfam" id="PF11799">
    <property type="entry name" value="IMS_C"/>
    <property type="match status" value="1"/>
</dbReference>
<dbReference type="AlphaFoldDB" id="A0A7L6N4F5"/>
<dbReference type="InterPro" id="IPR050116">
    <property type="entry name" value="DNA_polymerase-Y"/>
</dbReference>
<dbReference type="GO" id="GO:0009432">
    <property type="term" value="P:SOS response"/>
    <property type="evidence" value="ECO:0007669"/>
    <property type="project" value="TreeGrafter"/>
</dbReference>
<dbReference type="GO" id="GO:0005829">
    <property type="term" value="C:cytosol"/>
    <property type="evidence" value="ECO:0007669"/>
    <property type="project" value="TreeGrafter"/>
</dbReference>
<dbReference type="RefSeq" id="WP_312031280.1">
    <property type="nucleotide sequence ID" value="NZ_CP051151.1"/>
</dbReference>
<dbReference type="GO" id="GO:0003887">
    <property type="term" value="F:DNA-directed DNA polymerase activity"/>
    <property type="evidence" value="ECO:0007669"/>
    <property type="project" value="TreeGrafter"/>
</dbReference>
<dbReference type="Pfam" id="PF21999">
    <property type="entry name" value="IMS_HHH_1"/>
    <property type="match status" value="1"/>
</dbReference>
<feature type="domain" description="UmuC" evidence="2">
    <location>
        <begin position="10"/>
        <end position="199"/>
    </location>
</feature>
<evidence type="ECO:0000256" key="1">
    <source>
        <dbReference type="ARBA" id="ARBA00010945"/>
    </source>
</evidence>
<protein>
    <submittedName>
        <fullName evidence="3">Damage repair protein</fullName>
    </submittedName>
</protein>
<dbReference type="InterPro" id="IPR036775">
    <property type="entry name" value="DNA_pol_Y-fam_lit_finger_sf"/>
</dbReference>
<organism evidence="3 4">
    <name type="scientific">Hujiaoplasma nucleasis</name>
    <dbReference type="NCBI Taxonomy" id="2725268"/>
    <lineage>
        <taxon>Bacteria</taxon>
        <taxon>Bacillati</taxon>
        <taxon>Mycoplasmatota</taxon>
        <taxon>Mollicutes</taxon>
        <taxon>Candidatus Izemoplasmatales</taxon>
        <taxon>Hujiaoplasmataceae</taxon>
        <taxon>Hujiaoplasma</taxon>
    </lineage>
</organism>
<dbReference type="KEGG" id="tbk:HF295_06100"/>
<dbReference type="GO" id="GO:0042276">
    <property type="term" value="P:error-prone translesion synthesis"/>
    <property type="evidence" value="ECO:0007669"/>
    <property type="project" value="TreeGrafter"/>
</dbReference>
<dbReference type="PROSITE" id="PS50173">
    <property type="entry name" value="UMUC"/>
    <property type="match status" value="1"/>
</dbReference>
<dbReference type="Gene3D" id="3.40.1170.60">
    <property type="match status" value="1"/>
</dbReference>
<dbReference type="InterPro" id="IPR043128">
    <property type="entry name" value="Rev_trsase/Diguanyl_cyclase"/>
</dbReference>
<dbReference type="Gene3D" id="3.30.70.270">
    <property type="match status" value="1"/>
</dbReference>
<evidence type="ECO:0000313" key="4">
    <source>
        <dbReference type="Proteomes" id="UP000512167"/>
    </source>
</evidence>
<sequence length="421" mass="48422">MEAYKIHKNILCIDLKSFYASVECALSGLDPFKTPLVVADKERGGGSIVLAVTPYLKKLGVPNRCRIYELPENIKIIYRKPRMEKYLEYSTKIIETYLDYVSEEDMYVYSIDEVFLDVTSYLNYYKKTDYEIAKMIMDRIYKDTLIYSTCGIGPNMLIAKLALDIESKKSPDFIAKWTYDELPEKLWPIKPLSEMWGIGRNMEKNLNEMGIYKIGDLANYDVKILKKKFGIIGEELYYHSHGIDMSLLQEKMKLKPQSKSYGIGQTLFEDYYKPEIYQIIQEMVDDVSRRLRIHKKQAKTIHFGLGYSKDVGGGFARQMALPQATNISTHIYRACVQLMDKFYDNSPIRSVRVSATGLIDEAGYQVSLFEDIEAVVKEHQLFSTVDLIHDKFGKNAVTRASSELESSTLKNRNKMIGGHNA</sequence>
<dbReference type="InterPro" id="IPR017961">
    <property type="entry name" value="DNA_pol_Y-fam_little_finger"/>
</dbReference>
<dbReference type="Pfam" id="PF00817">
    <property type="entry name" value="IMS"/>
    <property type="match status" value="1"/>
</dbReference>
<dbReference type="InterPro" id="IPR043502">
    <property type="entry name" value="DNA/RNA_pol_sf"/>
</dbReference>
<gene>
    <name evidence="3" type="ORF">HF295_06100</name>
</gene>
<dbReference type="Gene3D" id="1.10.150.20">
    <property type="entry name" value="5' to 3' exonuclease, C-terminal subdomain"/>
    <property type="match status" value="1"/>
</dbReference>
<proteinExistence type="inferred from homology"/>
<dbReference type="Proteomes" id="UP000512167">
    <property type="component" value="Chromosome"/>
</dbReference>
<keyword evidence="4" id="KW-1185">Reference proteome</keyword>
<dbReference type="Gene3D" id="3.30.1490.100">
    <property type="entry name" value="DNA polymerase, Y-family, little finger domain"/>
    <property type="match status" value="1"/>
</dbReference>